<protein>
    <recommendedName>
        <fullName evidence="3">PEP-CTERM sorting domain-containing protein</fullName>
    </recommendedName>
</protein>
<proteinExistence type="predicted"/>
<gene>
    <name evidence="1" type="ORF">ROLI_044600</name>
</gene>
<evidence type="ECO:0000313" key="2">
    <source>
        <dbReference type="Proteomes" id="UP001318682"/>
    </source>
</evidence>
<organism evidence="1 2">
    <name type="scientific">Roseobacter fucihabitans</name>
    <dbReference type="NCBI Taxonomy" id="1537242"/>
    <lineage>
        <taxon>Bacteria</taxon>
        <taxon>Pseudomonadati</taxon>
        <taxon>Pseudomonadota</taxon>
        <taxon>Alphaproteobacteria</taxon>
        <taxon>Rhodobacterales</taxon>
        <taxon>Roseobacteraceae</taxon>
        <taxon>Roseobacter</taxon>
    </lineage>
</organism>
<name>A0ABZ2BZ44_9RHOB</name>
<sequence>MLIFPLSFYDWILMRFCLLPLIALLSFVNTAWAATFDFDVVARIDSAFLRPASQDAKVPIGGTLFGRMTYSFPPSRQSGNSYEYNSGLETLSISTQEGFSLTLDNRFTVVSSVNNQDNFIAQSFISEDPNGWNMIFEILTIGWLGGATELPSRFPTTFDTGYISAYFLDELDVIQSVEASILSITPVTGPVTPVPIPPTFVLMGTLMLIGLGRLSFDNKIRMLAPKTRLPRQCAGWSLADTARLVLKNGGFQPIRLKISHASRRRRFISATVNNFLSLTHNSEELLLTKCKDY</sequence>
<dbReference type="Proteomes" id="UP001318682">
    <property type="component" value="Chromosome"/>
</dbReference>
<evidence type="ECO:0008006" key="3">
    <source>
        <dbReference type="Google" id="ProtNLM"/>
    </source>
</evidence>
<accession>A0ABZ2BZ44</accession>
<reference evidence="2" key="1">
    <citation type="submission" date="2024-01" db="EMBL/GenBank/DDBJ databases">
        <title>Roseobacter fucihabitans sp. nov., isolated from the brown alga Fucus spiralis.</title>
        <authorList>
            <person name="Hahnke S."/>
            <person name="Berger M."/>
            <person name="Schlingloff A."/>
            <person name="Athale I."/>
            <person name="Neumann-Schaal M."/>
            <person name="Adenaya A."/>
            <person name="Poehlein A."/>
            <person name="Daniel R."/>
            <person name="Pertersen J."/>
            <person name="Brinkhoff T."/>
        </authorList>
    </citation>
    <scope>NUCLEOTIDE SEQUENCE [LARGE SCALE GENOMIC DNA]</scope>
    <source>
        <strain evidence="2">B14</strain>
    </source>
</reference>
<evidence type="ECO:0000313" key="1">
    <source>
        <dbReference type="EMBL" id="WVX51359.1"/>
    </source>
</evidence>
<dbReference type="EMBL" id="CP143423">
    <property type="protein sequence ID" value="WVX51359.1"/>
    <property type="molecule type" value="Genomic_DNA"/>
</dbReference>
<keyword evidence="2" id="KW-1185">Reference proteome</keyword>
<dbReference type="RefSeq" id="WP_187428532.1">
    <property type="nucleotide sequence ID" value="NZ_CP143423.1"/>
</dbReference>